<dbReference type="GO" id="GO:0050660">
    <property type="term" value="F:flavin adenine dinucleotide binding"/>
    <property type="evidence" value="ECO:0007669"/>
    <property type="project" value="TreeGrafter"/>
</dbReference>
<dbReference type="Pfam" id="PF01753">
    <property type="entry name" value="zf-MYND"/>
    <property type="match status" value="1"/>
</dbReference>
<accession>A0A2J7ZPN2</accession>
<dbReference type="FunFam" id="3.50.50.60:FF:000482">
    <property type="entry name" value="Succinate dehydrogenase complex, subunit A, flavoprotein (Fp)"/>
    <property type="match status" value="1"/>
</dbReference>
<reference evidence="9 10" key="1">
    <citation type="journal article" date="2017" name="Mol. Biol. Evol.">
        <title>The 4-celled Tetrabaena socialis nuclear genome reveals the essential components for genetic control of cell number at the origin of multicellularity in the volvocine lineage.</title>
        <authorList>
            <person name="Featherston J."/>
            <person name="Arakaki Y."/>
            <person name="Hanschen E.R."/>
            <person name="Ferris P.J."/>
            <person name="Michod R.E."/>
            <person name="Olson B.J.S.C."/>
            <person name="Nozaki H."/>
            <person name="Durand P.M."/>
        </authorList>
    </citation>
    <scope>NUCLEOTIDE SEQUENCE [LARGE SCALE GENOMIC DNA]</scope>
    <source>
        <strain evidence="9 10">NIES-571</strain>
    </source>
</reference>
<dbReference type="InterPro" id="IPR030664">
    <property type="entry name" value="SdhA/FrdA/AprA"/>
</dbReference>
<evidence type="ECO:0000313" key="9">
    <source>
        <dbReference type="EMBL" id="PNH02212.1"/>
    </source>
</evidence>
<dbReference type="PANTHER" id="PTHR11632:SF51">
    <property type="entry name" value="SUCCINATE DEHYDROGENASE [UBIQUINONE] FLAVOPROTEIN SUBUNIT, MITOCHONDRIAL"/>
    <property type="match status" value="1"/>
</dbReference>
<keyword evidence="4" id="KW-0862">Zinc</keyword>
<keyword evidence="3 6" id="KW-0863">Zinc-finger</keyword>
<comment type="caution">
    <text evidence="9">The sequence shown here is derived from an EMBL/GenBank/DDBJ whole genome shotgun (WGS) entry which is preliminary data.</text>
</comment>
<dbReference type="PROSITE" id="PS50865">
    <property type="entry name" value="ZF_MYND_2"/>
    <property type="match status" value="1"/>
</dbReference>
<evidence type="ECO:0000256" key="3">
    <source>
        <dbReference type="ARBA" id="ARBA00022771"/>
    </source>
</evidence>
<dbReference type="GO" id="GO:0006121">
    <property type="term" value="P:mitochondrial electron transport, succinate to ubiquinone"/>
    <property type="evidence" value="ECO:0007669"/>
    <property type="project" value="TreeGrafter"/>
</dbReference>
<gene>
    <name evidence="9" type="ORF">TSOC_011824</name>
</gene>
<dbReference type="SUPFAM" id="SSF51905">
    <property type="entry name" value="FAD/NAD(P)-binding domain"/>
    <property type="match status" value="1"/>
</dbReference>
<feature type="domain" description="MYND-type" evidence="8">
    <location>
        <begin position="1579"/>
        <end position="1624"/>
    </location>
</feature>
<keyword evidence="9" id="KW-0830">Ubiquinone</keyword>
<dbReference type="SUPFAM" id="SSF144232">
    <property type="entry name" value="HIT/MYND zinc finger-like"/>
    <property type="match status" value="1"/>
</dbReference>
<dbReference type="SUPFAM" id="SSF56425">
    <property type="entry name" value="Succinate dehydrogenase/fumarate reductase flavoprotein, catalytic domain"/>
    <property type="match status" value="1"/>
</dbReference>
<dbReference type="GO" id="GO:0008177">
    <property type="term" value="F:succinate dehydrogenase (quinone) activity"/>
    <property type="evidence" value="ECO:0007669"/>
    <property type="project" value="TreeGrafter"/>
</dbReference>
<organism evidence="9 10">
    <name type="scientific">Tetrabaena socialis</name>
    <dbReference type="NCBI Taxonomy" id="47790"/>
    <lineage>
        <taxon>Eukaryota</taxon>
        <taxon>Viridiplantae</taxon>
        <taxon>Chlorophyta</taxon>
        <taxon>core chlorophytes</taxon>
        <taxon>Chlorophyceae</taxon>
        <taxon>CS clade</taxon>
        <taxon>Chlamydomonadales</taxon>
        <taxon>Tetrabaenaceae</taxon>
        <taxon>Tetrabaena</taxon>
    </lineage>
</organism>
<dbReference type="InterPro" id="IPR036188">
    <property type="entry name" value="FAD/NAD-bd_sf"/>
</dbReference>
<dbReference type="InterPro" id="IPR027477">
    <property type="entry name" value="Succ_DH/fumarate_Rdtase_cat_sf"/>
</dbReference>
<keyword evidence="5" id="KW-0560">Oxidoreductase</keyword>
<dbReference type="GO" id="GO:0008270">
    <property type="term" value="F:zinc ion binding"/>
    <property type="evidence" value="ECO:0007669"/>
    <property type="project" value="UniProtKB-KW"/>
</dbReference>
<dbReference type="Gene3D" id="3.50.50.60">
    <property type="entry name" value="FAD/NAD(P)-binding domain"/>
    <property type="match status" value="1"/>
</dbReference>
<dbReference type="InterPro" id="IPR003952">
    <property type="entry name" value="FRD_SDH_FAD_BS"/>
</dbReference>
<evidence type="ECO:0000313" key="10">
    <source>
        <dbReference type="Proteomes" id="UP000236333"/>
    </source>
</evidence>
<keyword evidence="10" id="KW-1185">Reference proteome</keyword>
<evidence type="ECO:0000256" key="5">
    <source>
        <dbReference type="ARBA" id="ARBA00023002"/>
    </source>
</evidence>
<dbReference type="GO" id="GO:0005739">
    <property type="term" value="C:mitochondrion"/>
    <property type="evidence" value="ECO:0007669"/>
    <property type="project" value="GOC"/>
</dbReference>
<dbReference type="GO" id="GO:0009055">
    <property type="term" value="F:electron transfer activity"/>
    <property type="evidence" value="ECO:0007669"/>
    <property type="project" value="TreeGrafter"/>
</dbReference>
<dbReference type="InterPro" id="IPR003953">
    <property type="entry name" value="FAD-dep_OxRdtase_2_FAD-bd"/>
</dbReference>
<dbReference type="EMBL" id="PGGS01000699">
    <property type="protein sequence ID" value="PNH02212.1"/>
    <property type="molecule type" value="Genomic_DNA"/>
</dbReference>
<dbReference type="OrthoDB" id="71672at2759"/>
<dbReference type="PROSITE" id="PS00504">
    <property type="entry name" value="FRD_SDH_FAD_BINDING"/>
    <property type="match status" value="1"/>
</dbReference>
<sequence length="1647" mass="171624">MSVLAKLLGAAAAKSSNALQLGGRTALAGLGVESRGFASQAYPIIDHQYDAIVVGAGGAGLRAAVGLSELGFKTACITKLFPTRSHTVAAQGGINAALGNMTEDDWRWHAYDTIKGSDWLGDQDAIHYMCREAPKAVIELENYGLPFSRTEDGKIYQRAFGGQSLDFGRGGQAYRCACAADRTGHAMLHTLYGQAMKHDIQFFVEYFALDLIMDKDGACVGVMALCMEDGTIHRFQSHQTVLATGGYGRTYFSATSAHTCTGDGNAMAARAGIPLQDLEFVQFHPTGIYGAGCLITEGARGEGGILRNSEGERFMERWETLAEGCKLIDECVSSFADVKITDRGRELVLATSDIMAVALPALEQYRQLVSDQAAAPAVDAPGALAEAEAAWWRLAVEVATHCVRLLPHPPTAGALPLPEPLPVAPALAGGLLPLWERLLRRAGRKPDGCEVDLLSCMLAKASDCTGFTNLLACCELRQGAGVVATWGKLLRMLVVPQPLSRVGQALVCDLKDFSWRLLETMRVRLALATFHGGALAAASGEALAPQALARLASYAACQWLPALARAAFEALQRLPSQGQAEAQYTVSLTRAVVGWLPELAAPEGAAAAQPAAEAAESSSWRQLLLREVGAVRLLGAACGMLLHPQLHPSNNASSQDSWRTVITSCCLLAVTCPGQTDDKVQISYRPVHLQPMSEEMPFIPPKARVPETSDGCRSVPGGSGLGGAGQEANRVVGMLDVVHDAFVEDGSLADDLVSDDAVRLALLRLVAFAVRDLQQVEPTYLEMSERAIRICGRLLGLPVKARAPGRPHAQLDFGRKLLRMDTLQCCSHAIMQSAAELQAKWGPAGAQAGRFAAAGPAVAQVLVQAEFTTGFVKLSVVWNMLDSLLMLALAPTEGLGAAGHAARARQPEQLQAQQRAYACELAAALRDGCVLEHCARWALQVQLVASARQVLGGMVASAVQVSALTLARADAVATELADHPAAPALREALSGPCVRHLALSVGLVALCAADHGPSHGLPPELLLHLPVLGHDGGNLRGTHGRQRLHKMGPLCMLRVLGDSSAASTTPPRDWRSVVGLLHRTSALALASARAWAEGEAAEAEADLADPEALAEAEAAWWRLGVDVATHCLRWGSSKELAELADLLRLGWGPLPAGHVPTGLLPPPAPLPVAAALAGGLLPLWERLLRRAGREPLSPEASLLTCMLEKVGEAEGLCDILACCELHEGAALVATWGKLLRTVAVPQLLSSLDAGGVGGAGGAALALAQAEFTGRLLDSLRCRLTLASSGGGAAAAAGTEAVAPQVQLARLASYAVREWLPALACFAQEALRAVHRLALAAPTANSMAAQYAVSNARAVVRWLPVLVAAAGVAAETQPAAEAAGSGWRQLLLREVGAVPLLGVACQVLLHSLNPGKDASSQESWDPFIASCCLVAAACPGEVRQAVLAAAAEAGASAGSDSGGGPGAGAGGGRRRGGQEASGPGVGAGPSSVAAPLPPGWSPQLLQLLVVGLRSGQGDGWQALVAAASALARRAAEWVEGGGEDDAELVRVVGSLQSQRPLDAVARVLPPSPSEARALLRTCANPACDNMAGDSEAGLPLRTCGRCGGVWYCRRECSVAHWRSGHREACARLGAAVAGAAGLGESMPVPSAT</sequence>
<dbReference type="Proteomes" id="UP000236333">
    <property type="component" value="Unassembled WGS sequence"/>
</dbReference>
<keyword evidence="2" id="KW-0479">Metal-binding</keyword>
<dbReference type="PANTHER" id="PTHR11632">
    <property type="entry name" value="SUCCINATE DEHYDROGENASE 2 FLAVOPROTEIN SUBUNIT"/>
    <property type="match status" value="1"/>
</dbReference>
<evidence type="ECO:0000256" key="7">
    <source>
        <dbReference type="SAM" id="MobiDB-lite"/>
    </source>
</evidence>
<dbReference type="Gene3D" id="4.10.80.40">
    <property type="entry name" value="succinate dehydrogenase protein domain"/>
    <property type="match status" value="1"/>
</dbReference>
<feature type="compositionally biased region" description="Low complexity" evidence="7">
    <location>
        <begin position="1473"/>
        <end position="1489"/>
    </location>
</feature>
<dbReference type="Gene3D" id="6.10.140.2220">
    <property type="match status" value="1"/>
</dbReference>
<evidence type="ECO:0000256" key="1">
    <source>
        <dbReference type="ARBA" id="ARBA00022630"/>
    </source>
</evidence>
<name>A0A2J7ZPN2_9CHLO</name>
<evidence type="ECO:0000256" key="4">
    <source>
        <dbReference type="ARBA" id="ARBA00022833"/>
    </source>
</evidence>
<evidence type="ECO:0000256" key="6">
    <source>
        <dbReference type="PROSITE-ProRule" id="PRU00134"/>
    </source>
</evidence>
<keyword evidence="1" id="KW-0285">Flavoprotein</keyword>
<feature type="region of interest" description="Disordered" evidence="7">
    <location>
        <begin position="1450"/>
        <end position="1490"/>
    </location>
</feature>
<feature type="compositionally biased region" description="Gly residues" evidence="7">
    <location>
        <begin position="1455"/>
        <end position="1466"/>
    </location>
</feature>
<protein>
    <submittedName>
        <fullName evidence="9">Succinate dehydrogenase [ubiquinone] flavoprotein subunit, mitochondrial</fullName>
    </submittedName>
</protein>
<evidence type="ECO:0000259" key="8">
    <source>
        <dbReference type="PROSITE" id="PS50865"/>
    </source>
</evidence>
<dbReference type="Pfam" id="PF00890">
    <property type="entry name" value="FAD_binding_2"/>
    <property type="match status" value="1"/>
</dbReference>
<dbReference type="InterPro" id="IPR002893">
    <property type="entry name" value="Znf_MYND"/>
</dbReference>
<proteinExistence type="predicted"/>
<evidence type="ECO:0000256" key="2">
    <source>
        <dbReference type="ARBA" id="ARBA00022723"/>
    </source>
</evidence>